<dbReference type="GO" id="GO:0016020">
    <property type="term" value="C:membrane"/>
    <property type="evidence" value="ECO:0007669"/>
    <property type="project" value="UniProtKB-SubCell"/>
</dbReference>
<gene>
    <name evidence="5" type="ORF">HHI36_017931</name>
</gene>
<dbReference type="Proteomes" id="UP001516400">
    <property type="component" value="Unassembled WGS sequence"/>
</dbReference>
<proteinExistence type="predicted"/>
<sequence length="164" mass="18990">MLLRSLNSLSVIRTHKSLLKLEVSQVNSVDKAYLSIFNRKTSCIFPNRKKETTFQQIRRLSNTLHLDPVVQPQMYTGIFKSLSESESVQFLQSSLVEIHLLTGLPWWGTIICSTILMRSLTTLPLSIYQKNIIAKLELLKYEMNDLVKELKKETSIAVKMFKWD</sequence>
<organism evidence="5 6">
    <name type="scientific">Cryptolaemus montrouzieri</name>
    <dbReference type="NCBI Taxonomy" id="559131"/>
    <lineage>
        <taxon>Eukaryota</taxon>
        <taxon>Metazoa</taxon>
        <taxon>Ecdysozoa</taxon>
        <taxon>Arthropoda</taxon>
        <taxon>Hexapoda</taxon>
        <taxon>Insecta</taxon>
        <taxon>Pterygota</taxon>
        <taxon>Neoptera</taxon>
        <taxon>Endopterygota</taxon>
        <taxon>Coleoptera</taxon>
        <taxon>Polyphaga</taxon>
        <taxon>Cucujiformia</taxon>
        <taxon>Coccinelloidea</taxon>
        <taxon>Coccinellidae</taxon>
        <taxon>Scymninae</taxon>
        <taxon>Scymnini</taxon>
        <taxon>Cryptolaemus</taxon>
    </lineage>
</organism>
<evidence type="ECO:0000256" key="3">
    <source>
        <dbReference type="ARBA" id="ARBA00022989"/>
    </source>
</evidence>
<evidence type="ECO:0000256" key="4">
    <source>
        <dbReference type="ARBA" id="ARBA00023136"/>
    </source>
</evidence>
<protein>
    <submittedName>
        <fullName evidence="5">Uncharacterized protein</fullName>
    </submittedName>
</protein>
<dbReference type="AlphaFoldDB" id="A0ABD2NYJ2"/>
<feature type="non-terminal residue" evidence="5">
    <location>
        <position position="164"/>
    </location>
</feature>
<dbReference type="PANTHER" id="PTHR12428">
    <property type="entry name" value="OXA1"/>
    <property type="match status" value="1"/>
</dbReference>
<accession>A0ABD2NYJ2</accession>
<comment type="subcellular location">
    <subcellularLocation>
        <location evidence="1">Membrane</location>
        <topology evidence="1">Multi-pass membrane protein</topology>
    </subcellularLocation>
</comment>
<name>A0ABD2NYJ2_9CUCU</name>
<keyword evidence="6" id="KW-1185">Reference proteome</keyword>
<dbReference type="PANTHER" id="PTHR12428:SF65">
    <property type="entry name" value="CYTOCHROME C OXIDASE ASSEMBLY PROTEIN COX18, MITOCHONDRIAL"/>
    <property type="match status" value="1"/>
</dbReference>
<dbReference type="InterPro" id="IPR001708">
    <property type="entry name" value="YidC/ALB3/OXA1/COX18"/>
</dbReference>
<dbReference type="EMBL" id="JABFTP020000165">
    <property type="protein sequence ID" value="KAL3283761.1"/>
    <property type="molecule type" value="Genomic_DNA"/>
</dbReference>
<evidence type="ECO:0000313" key="5">
    <source>
        <dbReference type="EMBL" id="KAL3283761.1"/>
    </source>
</evidence>
<keyword evidence="4" id="KW-0472">Membrane</keyword>
<dbReference type="GO" id="GO:0051205">
    <property type="term" value="P:protein insertion into membrane"/>
    <property type="evidence" value="ECO:0007669"/>
    <property type="project" value="UniProtKB-ARBA"/>
</dbReference>
<reference evidence="5 6" key="1">
    <citation type="journal article" date="2021" name="BMC Biol.">
        <title>Horizontally acquired antibacterial genes associated with adaptive radiation of ladybird beetles.</title>
        <authorList>
            <person name="Li H.S."/>
            <person name="Tang X.F."/>
            <person name="Huang Y.H."/>
            <person name="Xu Z.Y."/>
            <person name="Chen M.L."/>
            <person name="Du X.Y."/>
            <person name="Qiu B.Y."/>
            <person name="Chen P.T."/>
            <person name="Zhang W."/>
            <person name="Slipinski A."/>
            <person name="Escalona H.E."/>
            <person name="Waterhouse R.M."/>
            <person name="Zwick A."/>
            <person name="Pang H."/>
        </authorList>
    </citation>
    <scope>NUCLEOTIDE SEQUENCE [LARGE SCALE GENOMIC DNA]</scope>
    <source>
        <strain evidence="5">SYSU2018</strain>
    </source>
</reference>
<evidence type="ECO:0000313" key="6">
    <source>
        <dbReference type="Proteomes" id="UP001516400"/>
    </source>
</evidence>
<evidence type="ECO:0000256" key="2">
    <source>
        <dbReference type="ARBA" id="ARBA00022692"/>
    </source>
</evidence>
<evidence type="ECO:0000256" key="1">
    <source>
        <dbReference type="ARBA" id="ARBA00004141"/>
    </source>
</evidence>
<keyword evidence="3" id="KW-1133">Transmembrane helix</keyword>
<comment type="caution">
    <text evidence="5">The sequence shown here is derived from an EMBL/GenBank/DDBJ whole genome shotgun (WGS) entry which is preliminary data.</text>
</comment>
<keyword evidence="2" id="KW-0812">Transmembrane</keyword>